<evidence type="ECO:0000313" key="12">
    <source>
        <dbReference type="Proteomes" id="UP000663850"/>
    </source>
</evidence>
<dbReference type="InterPro" id="IPR010329">
    <property type="entry name" value="3hydroanth_dOase"/>
</dbReference>
<evidence type="ECO:0000256" key="4">
    <source>
        <dbReference type="ARBA" id="ARBA00022642"/>
    </source>
</evidence>
<dbReference type="InterPro" id="IPR011051">
    <property type="entry name" value="RmlC_Cupin_sf"/>
</dbReference>
<dbReference type="InterPro" id="IPR014710">
    <property type="entry name" value="RmlC-like_jellyroll"/>
</dbReference>
<dbReference type="GO" id="GO:0019805">
    <property type="term" value="P:quinolinate biosynthetic process"/>
    <property type="evidence" value="ECO:0007669"/>
    <property type="project" value="UniProtKB-UniRule"/>
</dbReference>
<dbReference type="SUPFAM" id="SSF51182">
    <property type="entry name" value="RmlC-like cupins"/>
    <property type="match status" value="1"/>
</dbReference>
<keyword evidence="5 9" id="KW-0479">Metal-binding</keyword>
<dbReference type="Proteomes" id="UP000663827">
    <property type="component" value="Unassembled WGS sequence"/>
</dbReference>
<comment type="subcellular location">
    <subcellularLocation>
        <location evidence="9">Cytoplasm</location>
    </subcellularLocation>
</comment>
<reference evidence="10" key="1">
    <citation type="submission" date="2021-01" db="EMBL/GenBank/DDBJ databases">
        <authorList>
            <person name="Kaushik A."/>
        </authorList>
    </citation>
    <scope>NUCLEOTIDE SEQUENCE</scope>
    <source>
        <strain evidence="11">AG5</strain>
        <strain evidence="10">Type strain: AG8-Rh-89/</strain>
    </source>
</reference>
<dbReference type="NCBIfam" id="TIGR03037">
    <property type="entry name" value="anthran_nbaC"/>
    <property type="match status" value="1"/>
</dbReference>
<gene>
    <name evidence="9" type="primary">BNA1</name>
    <name evidence="10" type="ORF">RDB_LOCUS43007</name>
    <name evidence="11" type="ORF">RDB_LOCUS65592</name>
</gene>
<keyword evidence="7 9" id="KW-0560">Oxidoreductase</keyword>
<keyword evidence="4 9" id="KW-0662">Pyridine nucleotide biosynthesis</keyword>
<keyword evidence="3 9" id="KW-0963">Cytoplasm</keyword>
<evidence type="ECO:0000256" key="8">
    <source>
        <dbReference type="ARBA" id="ARBA00023004"/>
    </source>
</evidence>
<feature type="binding site" evidence="9">
    <location>
        <position position="79"/>
    </location>
    <ligand>
        <name>Fe cation</name>
        <dbReference type="ChEBI" id="CHEBI:24875"/>
        <note>catalytic</note>
    </ligand>
</feature>
<feature type="binding site" evidence="9">
    <location>
        <position position="123"/>
    </location>
    <ligand>
        <name>Fe cation</name>
        <dbReference type="ChEBI" id="CHEBI:24875"/>
        <note>catalytic</note>
    </ligand>
</feature>
<dbReference type="Proteomes" id="UP000663850">
    <property type="component" value="Unassembled WGS sequence"/>
</dbReference>
<dbReference type="Pfam" id="PF06052">
    <property type="entry name" value="3-HAO"/>
    <property type="match status" value="1"/>
</dbReference>
<dbReference type="CDD" id="cd06123">
    <property type="entry name" value="cupin_HAO"/>
    <property type="match status" value="1"/>
</dbReference>
<dbReference type="GO" id="GO:0008198">
    <property type="term" value="F:ferrous iron binding"/>
    <property type="evidence" value="ECO:0007669"/>
    <property type="project" value="UniProtKB-UniRule"/>
</dbReference>
<proteinExistence type="inferred from homology"/>
<comment type="cofactor">
    <cofactor evidence="1 9">
        <name>Fe(2+)</name>
        <dbReference type="ChEBI" id="CHEBI:29033"/>
    </cofactor>
</comment>
<evidence type="ECO:0000256" key="2">
    <source>
        <dbReference type="ARBA" id="ARBA00002752"/>
    </source>
</evidence>
<feature type="binding site" evidence="9">
    <location>
        <position position="85"/>
    </location>
    <ligand>
        <name>substrate</name>
    </ligand>
</feature>
<dbReference type="PANTHER" id="PTHR15497">
    <property type="entry name" value="3-HYDROXYANTHRANILATE 3,4-DIOXYGENASE"/>
    <property type="match status" value="1"/>
</dbReference>
<evidence type="ECO:0000256" key="7">
    <source>
        <dbReference type="ARBA" id="ARBA00023002"/>
    </source>
</evidence>
<dbReference type="UniPathway" id="UPA00253">
    <property type="reaction ID" value="UER00330"/>
</dbReference>
<dbReference type="FunFam" id="2.60.120.10:FF:000131">
    <property type="entry name" value="3-hydroxyanthranilate 3,4-dioxygenase"/>
    <property type="match status" value="1"/>
</dbReference>
<organism evidence="10 12">
    <name type="scientific">Rhizoctonia solani</name>
    <dbReference type="NCBI Taxonomy" id="456999"/>
    <lineage>
        <taxon>Eukaryota</taxon>
        <taxon>Fungi</taxon>
        <taxon>Dikarya</taxon>
        <taxon>Basidiomycota</taxon>
        <taxon>Agaricomycotina</taxon>
        <taxon>Agaricomycetes</taxon>
        <taxon>Cantharellales</taxon>
        <taxon>Ceratobasidiaceae</taxon>
        <taxon>Rhizoctonia</taxon>
    </lineage>
</organism>
<evidence type="ECO:0000256" key="3">
    <source>
        <dbReference type="ARBA" id="ARBA00022490"/>
    </source>
</evidence>
<dbReference type="GO" id="GO:0000334">
    <property type="term" value="F:3-hydroxyanthranilate 3,4-dioxygenase activity"/>
    <property type="evidence" value="ECO:0007669"/>
    <property type="project" value="UniProtKB-UniRule"/>
</dbReference>
<protein>
    <recommendedName>
        <fullName evidence="9">3-hydroxyanthranilate 3,4-dioxygenase</fullName>
        <ecNumber evidence="9">1.13.11.6</ecNumber>
    </recommendedName>
    <alternativeName>
        <fullName evidence="9">3-hydroxyanthranilate oxygenase</fullName>
        <shortName evidence="9">3-HAO</shortName>
    </alternativeName>
    <alternativeName>
        <fullName evidence="9">3-hydroxyanthranilic acid dioxygenase</fullName>
        <shortName evidence="9">HAD</shortName>
    </alternativeName>
    <alternativeName>
        <fullName evidence="9">Biosynthesis of nicotinic acid protein 1</fullName>
    </alternativeName>
</protein>
<dbReference type="GO" id="GO:0034354">
    <property type="term" value="P:'de novo' NAD+ biosynthetic process from L-tryptophan"/>
    <property type="evidence" value="ECO:0007669"/>
    <property type="project" value="UniProtKB-UniRule"/>
</dbReference>
<evidence type="ECO:0000313" key="10">
    <source>
        <dbReference type="EMBL" id="CAE6453017.1"/>
    </source>
</evidence>
<dbReference type="EC" id="1.13.11.6" evidence="9"/>
<dbReference type="GO" id="GO:0005737">
    <property type="term" value="C:cytoplasm"/>
    <property type="evidence" value="ECO:0007669"/>
    <property type="project" value="UniProtKB-SubCell"/>
</dbReference>
<comment type="catalytic activity">
    <reaction evidence="9">
        <text>3-hydroxyanthranilate + O2 = (2Z,4Z)-2-amino-3-carboxymuconate 6-semialdehyde</text>
        <dbReference type="Rhea" id="RHEA:17953"/>
        <dbReference type="ChEBI" id="CHEBI:15379"/>
        <dbReference type="ChEBI" id="CHEBI:36559"/>
        <dbReference type="ChEBI" id="CHEBI:77612"/>
        <dbReference type="EC" id="1.13.11.6"/>
    </reaction>
</comment>
<dbReference type="Gene3D" id="2.60.120.10">
    <property type="entry name" value="Jelly Rolls"/>
    <property type="match status" value="1"/>
</dbReference>
<dbReference type="GO" id="GO:0043420">
    <property type="term" value="P:anthranilate metabolic process"/>
    <property type="evidence" value="ECO:0007669"/>
    <property type="project" value="UniProtKB-UniRule"/>
</dbReference>
<dbReference type="PANTHER" id="PTHR15497:SF3">
    <property type="entry name" value="3-HYDROXYANTHRANILATE 3,4-DIOXYGENASE 2"/>
    <property type="match status" value="1"/>
</dbReference>
<comment type="similarity">
    <text evidence="9">Belongs to the 3-HAO family.</text>
</comment>
<dbReference type="HAMAP" id="MF_00825">
    <property type="entry name" value="3_HAO"/>
    <property type="match status" value="1"/>
</dbReference>
<evidence type="ECO:0000256" key="6">
    <source>
        <dbReference type="ARBA" id="ARBA00022964"/>
    </source>
</evidence>
<sequence>MTNKRFEISPLSVPRHLSTFYFVTRVELFMPLAPPLNFPKWLSENADRLRPPVNNFCLYQGDDFTVMVVGGPNERNDYHVNETEEWFYQHRGGMLLRVVDGDEFRDIRIEEGEMFLLPANTPHNPVRFADTIGIVIERQRPADAVDRLRWYCRSKTHDSPTIIREDSFHCTDLGTQLKPLIQKWMSDPSVRKCGKCGEVADAK</sequence>
<dbReference type="EMBL" id="CAJMWZ010002317">
    <property type="protein sequence ID" value="CAE6453017.1"/>
    <property type="molecule type" value="Genomic_DNA"/>
</dbReference>
<evidence type="ECO:0000256" key="9">
    <source>
        <dbReference type="HAMAP-Rule" id="MF_03019"/>
    </source>
</evidence>
<accession>A0A8H3BD77</accession>
<comment type="caution">
    <text evidence="9">Lacks conserved residue(s) required for the propagation of feature annotation.</text>
</comment>
<evidence type="ECO:0000313" key="11">
    <source>
        <dbReference type="EMBL" id="CAE7132340.1"/>
    </source>
</evidence>
<dbReference type="AlphaFoldDB" id="A0A8H3BD77"/>
<feature type="binding site" evidence="9">
    <location>
        <position position="85"/>
    </location>
    <ligand>
        <name>Fe cation</name>
        <dbReference type="ChEBI" id="CHEBI:24875"/>
        <note>catalytic</note>
    </ligand>
</feature>
<dbReference type="GO" id="GO:0006569">
    <property type="term" value="P:L-tryptophan catabolic process"/>
    <property type="evidence" value="ECO:0007669"/>
    <property type="project" value="UniProtKB-UniRule"/>
</dbReference>
<feature type="binding site" evidence="9">
    <location>
        <position position="75"/>
    </location>
    <ligand>
        <name>O2</name>
        <dbReference type="ChEBI" id="CHEBI:15379"/>
    </ligand>
</feature>
<keyword evidence="8 9" id="KW-0408">Iron</keyword>
<feature type="binding site" evidence="9">
    <location>
        <position position="127"/>
    </location>
    <ligand>
        <name>substrate</name>
    </ligand>
</feature>
<dbReference type="EMBL" id="CAJNJQ010001312">
    <property type="protein sequence ID" value="CAE7132340.1"/>
    <property type="molecule type" value="Genomic_DNA"/>
</dbReference>
<comment type="caution">
    <text evidence="10">The sequence shown here is derived from an EMBL/GenBank/DDBJ whole genome shotgun (WGS) entry which is preliminary data.</text>
</comment>
<name>A0A8H3BD77_9AGAM</name>
<keyword evidence="6 9" id="KW-0223">Dioxygenase</keyword>
<comment type="function">
    <text evidence="2 9">Catalyzes the oxidative ring opening of 3-hydroxyanthranilate to 2-amino-3-carboxymuconate semialdehyde, which spontaneously cyclizes to quinolinate.</text>
</comment>
<comment type="pathway">
    <text evidence="9">Cofactor biosynthesis; NAD(+) biosynthesis; quinolinate from L-kynurenine: step 3/3.</text>
</comment>
<evidence type="ECO:0000256" key="5">
    <source>
        <dbReference type="ARBA" id="ARBA00022723"/>
    </source>
</evidence>
<feature type="binding site" evidence="9">
    <location>
        <position position="137"/>
    </location>
    <ligand>
        <name>substrate</name>
    </ligand>
</feature>
<evidence type="ECO:0000256" key="1">
    <source>
        <dbReference type="ARBA" id="ARBA00001954"/>
    </source>
</evidence>